<comment type="cofactor">
    <cofactor evidence="1">
        <name>heme</name>
        <dbReference type="ChEBI" id="CHEBI:30413"/>
    </cofactor>
</comment>
<dbReference type="GO" id="GO:0016705">
    <property type="term" value="F:oxidoreductase activity, acting on paired donors, with incorporation or reduction of molecular oxygen"/>
    <property type="evidence" value="ECO:0007669"/>
    <property type="project" value="InterPro"/>
</dbReference>
<sequence>MSLAEPRDVPSGVYLQDTKAGPLLGTSSTYRTSSPTVILNSLEDAHELLGKRSANTADRPRMVMTNEVYGWEWDFAHMRHDERWRYLTNLSPFGRDWVDISPERTAKPSINISSKRMHPLTSPLFERASGATYDSKHLKHTTHMCEVSSAQICQRVILKITRDHEVVSENDYYAALVDKAIKALLPVIHVGSSVVDVIPALKHIPAWFPGAKFKRGAQVYSQWTGDMRDVLFEQAKKEW</sequence>
<evidence type="ECO:0000256" key="6">
    <source>
        <dbReference type="ARBA" id="ARBA00023004"/>
    </source>
</evidence>
<evidence type="ECO:0000256" key="3">
    <source>
        <dbReference type="ARBA" id="ARBA00022617"/>
    </source>
</evidence>
<keyword evidence="6" id="KW-0408">Iron</keyword>
<dbReference type="SUPFAM" id="SSF48264">
    <property type="entry name" value="Cytochrome P450"/>
    <property type="match status" value="1"/>
</dbReference>
<dbReference type="GO" id="GO:0005506">
    <property type="term" value="F:iron ion binding"/>
    <property type="evidence" value="ECO:0007669"/>
    <property type="project" value="InterPro"/>
</dbReference>
<evidence type="ECO:0000256" key="4">
    <source>
        <dbReference type="ARBA" id="ARBA00022723"/>
    </source>
</evidence>
<gene>
    <name evidence="8" type="ORF">P691DRAFT_780441</name>
</gene>
<keyword evidence="9" id="KW-1185">Reference proteome</keyword>
<dbReference type="PANTHER" id="PTHR46300:SF7">
    <property type="entry name" value="P450, PUTATIVE (EUROFUNG)-RELATED"/>
    <property type="match status" value="1"/>
</dbReference>
<keyword evidence="5" id="KW-0560">Oxidoreductase</keyword>
<keyword evidence="7" id="KW-0503">Monooxygenase</keyword>
<evidence type="ECO:0000256" key="1">
    <source>
        <dbReference type="ARBA" id="ARBA00001971"/>
    </source>
</evidence>
<dbReference type="InterPro" id="IPR036396">
    <property type="entry name" value="Cyt_P450_sf"/>
</dbReference>
<dbReference type="GO" id="GO:0020037">
    <property type="term" value="F:heme binding"/>
    <property type="evidence" value="ECO:0007669"/>
    <property type="project" value="InterPro"/>
</dbReference>
<keyword evidence="3" id="KW-0349">Heme</keyword>
<dbReference type="InterPro" id="IPR050364">
    <property type="entry name" value="Cytochrome_P450_fung"/>
</dbReference>
<dbReference type="Proteomes" id="UP000807342">
    <property type="component" value="Unassembled WGS sequence"/>
</dbReference>
<accession>A0A9P5XPD3</accession>
<dbReference type="EMBL" id="MU151051">
    <property type="protein sequence ID" value="KAF9455133.1"/>
    <property type="molecule type" value="Genomic_DNA"/>
</dbReference>
<proteinExistence type="inferred from homology"/>
<keyword evidence="4" id="KW-0479">Metal-binding</keyword>
<protein>
    <submittedName>
        <fullName evidence="8">Uncharacterized protein</fullName>
    </submittedName>
</protein>
<name>A0A9P5XPD3_9AGAR</name>
<reference evidence="8" key="1">
    <citation type="submission" date="2020-11" db="EMBL/GenBank/DDBJ databases">
        <authorList>
            <consortium name="DOE Joint Genome Institute"/>
            <person name="Ahrendt S."/>
            <person name="Riley R."/>
            <person name="Andreopoulos W."/>
            <person name="Labutti K."/>
            <person name="Pangilinan J."/>
            <person name="Ruiz-Duenas F.J."/>
            <person name="Barrasa J.M."/>
            <person name="Sanchez-Garcia M."/>
            <person name="Camarero S."/>
            <person name="Miyauchi S."/>
            <person name="Serrano A."/>
            <person name="Linde D."/>
            <person name="Babiker R."/>
            <person name="Drula E."/>
            <person name="Ayuso-Fernandez I."/>
            <person name="Pacheco R."/>
            <person name="Padilla G."/>
            <person name="Ferreira P."/>
            <person name="Barriuso J."/>
            <person name="Kellner H."/>
            <person name="Castanera R."/>
            <person name="Alfaro M."/>
            <person name="Ramirez L."/>
            <person name="Pisabarro A.G."/>
            <person name="Kuo A."/>
            <person name="Tritt A."/>
            <person name="Lipzen A."/>
            <person name="He G."/>
            <person name="Yan M."/>
            <person name="Ng V."/>
            <person name="Cullen D."/>
            <person name="Martin F."/>
            <person name="Rosso M.-N."/>
            <person name="Henrissat B."/>
            <person name="Hibbett D."/>
            <person name="Martinez A.T."/>
            <person name="Grigoriev I.V."/>
        </authorList>
    </citation>
    <scope>NUCLEOTIDE SEQUENCE</scope>
    <source>
        <strain evidence="8">MF-IS2</strain>
    </source>
</reference>
<comment type="caution">
    <text evidence="8">The sequence shown here is derived from an EMBL/GenBank/DDBJ whole genome shotgun (WGS) entry which is preliminary data.</text>
</comment>
<evidence type="ECO:0000256" key="2">
    <source>
        <dbReference type="ARBA" id="ARBA00010617"/>
    </source>
</evidence>
<evidence type="ECO:0000256" key="7">
    <source>
        <dbReference type="ARBA" id="ARBA00023033"/>
    </source>
</evidence>
<evidence type="ECO:0000313" key="8">
    <source>
        <dbReference type="EMBL" id="KAF9455133.1"/>
    </source>
</evidence>
<dbReference type="PANTHER" id="PTHR46300">
    <property type="entry name" value="P450, PUTATIVE (EUROFUNG)-RELATED-RELATED"/>
    <property type="match status" value="1"/>
</dbReference>
<evidence type="ECO:0000313" key="9">
    <source>
        <dbReference type="Proteomes" id="UP000807342"/>
    </source>
</evidence>
<dbReference type="GO" id="GO:0004497">
    <property type="term" value="F:monooxygenase activity"/>
    <property type="evidence" value="ECO:0007669"/>
    <property type="project" value="UniProtKB-KW"/>
</dbReference>
<evidence type="ECO:0000256" key="5">
    <source>
        <dbReference type="ARBA" id="ARBA00023002"/>
    </source>
</evidence>
<comment type="similarity">
    <text evidence="2">Belongs to the cytochrome P450 family.</text>
</comment>
<dbReference type="Gene3D" id="1.10.630.10">
    <property type="entry name" value="Cytochrome P450"/>
    <property type="match status" value="1"/>
</dbReference>
<dbReference type="AlphaFoldDB" id="A0A9P5XPD3"/>
<dbReference type="OrthoDB" id="1055148at2759"/>
<organism evidence="8 9">
    <name type="scientific">Macrolepiota fuliginosa MF-IS2</name>
    <dbReference type="NCBI Taxonomy" id="1400762"/>
    <lineage>
        <taxon>Eukaryota</taxon>
        <taxon>Fungi</taxon>
        <taxon>Dikarya</taxon>
        <taxon>Basidiomycota</taxon>
        <taxon>Agaricomycotina</taxon>
        <taxon>Agaricomycetes</taxon>
        <taxon>Agaricomycetidae</taxon>
        <taxon>Agaricales</taxon>
        <taxon>Agaricineae</taxon>
        <taxon>Agaricaceae</taxon>
        <taxon>Macrolepiota</taxon>
    </lineage>
</organism>